<proteinExistence type="inferred from homology"/>
<dbReference type="Pfam" id="PF00126">
    <property type="entry name" value="HTH_1"/>
    <property type="match status" value="1"/>
</dbReference>
<dbReference type="PROSITE" id="PS50931">
    <property type="entry name" value="HTH_LYSR"/>
    <property type="match status" value="1"/>
</dbReference>
<evidence type="ECO:0000256" key="4">
    <source>
        <dbReference type="ARBA" id="ARBA00023163"/>
    </source>
</evidence>
<sequence length="292" mass="32964">MNLRVLRYFLAIVEEQSITGAAEYLQISQPSLSRQIKDLEEHLGHKLFERGSRSITLTPAGELLRDRAREIVLMADRTEAELTTLEQSVRGSVYIGAAESDGFRLLADAAKTMLDTYPDVNFQLYSGNGETVTYKLESGLLDFALLFEPMDTTRYSYISLPKTDCWGLLMRRDNELAVKESISAEDLVGVPLMVSMQTRFDREFSGWGNLDQRDLHIVGSYNLLFNASLFVAEGCGCALCLDHIVNVSGDSNLTFRLLQPRLRSRMNLVWKSDRKFTPAARAYLETLQQQLA</sequence>
<dbReference type="EMBL" id="AP026798">
    <property type="protein sequence ID" value="BDR53374.1"/>
    <property type="molecule type" value="Genomic_DNA"/>
</dbReference>
<reference evidence="6 7" key="1">
    <citation type="journal article" date="2023" name="Microbiol. Spectr.">
        <title>Symbiosis of Carpenter Bees with Uncharacterized Lactic Acid Bacteria Showing NAD Auxotrophy.</title>
        <authorList>
            <person name="Kawasaki S."/>
            <person name="Ozawa K."/>
            <person name="Mori T."/>
            <person name="Yamamoto A."/>
            <person name="Ito M."/>
            <person name="Ohkuma M."/>
            <person name="Sakamoto M."/>
            <person name="Matsutani M."/>
        </authorList>
    </citation>
    <scope>NUCLEOTIDE SEQUENCE [LARGE SCALE GENOMIC DNA]</scope>
    <source>
        <strain evidence="6 7">Kim37-2</strain>
    </source>
</reference>
<dbReference type="InterPro" id="IPR050950">
    <property type="entry name" value="HTH-type_LysR_regulators"/>
</dbReference>
<dbReference type="Pfam" id="PF03466">
    <property type="entry name" value="LysR_substrate"/>
    <property type="match status" value="1"/>
</dbReference>
<name>A0ABM8B980_9BIFI</name>
<evidence type="ECO:0000256" key="2">
    <source>
        <dbReference type="ARBA" id="ARBA00023015"/>
    </source>
</evidence>
<protein>
    <submittedName>
        <fullName evidence="6">LysR family transcriptional regulator</fullName>
    </submittedName>
</protein>
<dbReference type="Proteomes" id="UP001321766">
    <property type="component" value="Chromosome"/>
</dbReference>
<dbReference type="Gene3D" id="3.40.190.290">
    <property type="match status" value="1"/>
</dbReference>
<organism evidence="6 7">
    <name type="scientific">Bombiscardovia nodaiensis</name>
    <dbReference type="NCBI Taxonomy" id="2932181"/>
    <lineage>
        <taxon>Bacteria</taxon>
        <taxon>Bacillati</taxon>
        <taxon>Actinomycetota</taxon>
        <taxon>Actinomycetes</taxon>
        <taxon>Bifidobacteriales</taxon>
        <taxon>Bifidobacteriaceae</taxon>
        <taxon>Bombiscardovia</taxon>
    </lineage>
</organism>
<gene>
    <name evidence="6" type="ORF">KIM372_12810</name>
</gene>
<dbReference type="Gene3D" id="1.10.10.10">
    <property type="entry name" value="Winged helix-like DNA-binding domain superfamily/Winged helix DNA-binding domain"/>
    <property type="match status" value="1"/>
</dbReference>
<dbReference type="PANTHER" id="PTHR30419">
    <property type="entry name" value="HTH-TYPE TRANSCRIPTIONAL REGULATOR YBHD"/>
    <property type="match status" value="1"/>
</dbReference>
<dbReference type="CDD" id="cd05466">
    <property type="entry name" value="PBP2_LTTR_substrate"/>
    <property type="match status" value="1"/>
</dbReference>
<dbReference type="PRINTS" id="PR00039">
    <property type="entry name" value="HTHLYSR"/>
</dbReference>
<keyword evidence="2" id="KW-0805">Transcription regulation</keyword>
<evidence type="ECO:0000313" key="6">
    <source>
        <dbReference type="EMBL" id="BDR53374.1"/>
    </source>
</evidence>
<keyword evidence="7" id="KW-1185">Reference proteome</keyword>
<dbReference type="InterPro" id="IPR000847">
    <property type="entry name" value="LysR_HTH_N"/>
</dbReference>
<comment type="similarity">
    <text evidence="1">Belongs to the LysR transcriptional regulatory family.</text>
</comment>
<dbReference type="InterPro" id="IPR036388">
    <property type="entry name" value="WH-like_DNA-bd_sf"/>
</dbReference>
<accession>A0ABM8B980</accession>
<dbReference type="SUPFAM" id="SSF46785">
    <property type="entry name" value="Winged helix' DNA-binding domain"/>
    <property type="match status" value="1"/>
</dbReference>
<evidence type="ECO:0000313" key="7">
    <source>
        <dbReference type="Proteomes" id="UP001321766"/>
    </source>
</evidence>
<evidence type="ECO:0000259" key="5">
    <source>
        <dbReference type="PROSITE" id="PS50931"/>
    </source>
</evidence>
<keyword evidence="4" id="KW-0804">Transcription</keyword>
<dbReference type="PANTHER" id="PTHR30419:SF8">
    <property type="entry name" value="NITROGEN ASSIMILATION TRANSCRIPTIONAL ACTIVATOR-RELATED"/>
    <property type="match status" value="1"/>
</dbReference>
<evidence type="ECO:0000256" key="3">
    <source>
        <dbReference type="ARBA" id="ARBA00023125"/>
    </source>
</evidence>
<dbReference type="SUPFAM" id="SSF53850">
    <property type="entry name" value="Periplasmic binding protein-like II"/>
    <property type="match status" value="1"/>
</dbReference>
<keyword evidence="3" id="KW-0238">DNA-binding</keyword>
<evidence type="ECO:0000256" key="1">
    <source>
        <dbReference type="ARBA" id="ARBA00009437"/>
    </source>
</evidence>
<dbReference type="InterPro" id="IPR005119">
    <property type="entry name" value="LysR_subst-bd"/>
</dbReference>
<feature type="domain" description="HTH lysR-type" evidence="5">
    <location>
        <begin position="1"/>
        <end position="58"/>
    </location>
</feature>
<dbReference type="InterPro" id="IPR036390">
    <property type="entry name" value="WH_DNA-bd_sf"/>
</dbReference>